<evidence type="ECO:0000256" key="1">
    <source>
        <dbReference type="ARBA" id="ARBA00001964"/>
    </source>
</evidence>
<dbReference type="EMBL" id="CP117826">
    <property type="protein sequence ID" value="XCC63068.1"/>
    <property type="molecule type" value="Genomic_DNA"/>
</dbReference>
<reference evidence="5" key="1">
    <citation type="submission" date="2023-02" db="EMBL/GenBank/DDBJ databases">
        <title>Gut commensal Christensenella minuta modulates host metabolism via a new class of secondary bile acids.</title>
        <authorList>
            <person name="Liu C."/>
        </authorList>
    </citation>
    <scope>NUCLEOTIDE SEQUENCE</scope>
    <source>
        <strain evidence="5">CA70</strain>
    </source>
</reference>
<dbReference type="Pfam" id="PF02780">
    <property type="entry name" value="Transketolase_C"/>
    <property type="match status" value="1"/>
</dbReference>
<sequence>MSRVTYAQAVSDALREELRRNEKVFLIGEDMGVYGGCFGITRGFLEEFGPERIIDAPISEGGFTGMAVGAAMAGFYPVVEFMFSDFLTCAMDLICNQAAKQRFMLGGQVSVPLVIRTPMGSGTGAAAQHSQSLEAWFCHVPGLKVLAPSTPCDAKGLLKAAIREKDPILFFEHKFLYQMEGEVPEENYLLPIGKADIKRSGKDLTIISYSYTLHKALKAAEMLEQDGVDAEILDLRTLSPLDTDAVISSARKTGRVLVVHESVQDFGVGAEIAAVIAESEAFFHLKQPIKRFGGENMPMPYAEPLEEQAVPQAETVYERAKELLK</sequence>
<dbReference type="CDD" id="cd07036">
    <property type="entry name" value="TPP_PYR_E1-PDHc-beta_like"/>
    <property type="match status" value="1"/>
</dbReference>
<dbReference type="SMART" id="SM00861">
    <property type="entry name" value="Transket_pyr"/>
    <property type="match status" value="1"/>
</dbReference>
<feature type="domain" description="Transketolase-like pyrimidine-binding" evidence="4">
    <location>
        <begin position="4"/>
        <end position="179"/>
    </location>
</feature>
<dbReference type="InterPro" id="IPR029061">
    <property type="entry name" value="THDP-binding"/>
</dbReference>
<comment type="cofactor">
    <cofactor evidence="1">
        <name>thiamine diphosphate</name>
        <dbReference type="ChEBI" id="CHEBI:58937"/>
    </cofactor>
</comment>
<dbReference type="InterPro" id="IPR005475">
    <property type="entry name" value="Transketolase-like_Pyr-bd"/>
</dbReference>
<dbReference type="AlphaFoldDB" id="A0AAU8AA26"/>
<evidence type="ECO:0000256" key="3">
    <source>
        <dbReference type="ARBA" id="ARBA00023052"/>
    </source>
</evidence>
<dbReference type="SUPFAM" id="SSF52518">
    <property type="entry name" value="Thiamin diphosphate-binding fold (THDP-binding)"/>
    <property type="match status" value="1"/>
</dbReference>
<dbReference type="NCBIfam" id="NF006667">
    <property type="entry name" value="PRK09212.1"/>
    <property type="match status" value="1"/>
</dbReference>
<evidence type="ECO:0000259" key="4">
    <source>
        <dbReference type="SMART" id="SM00861"/>
    </source>
</evidence>
<keyword evidence="3" id="KW-0786">Thiamine pyrophosphate</keyword>
<proteinExistence type="predicted"/>
<gene>
    <name evidence="5" type="ORF">PUP29_03910</name>
</gene>
<dbReference type="GO" id="GO:0016491">
    <property type="term" value="F:oxidoreductase activity"/>
    <property type="evidence" value="ECO:0007669"/>
    <property type="project" value="UniProtKB-KW"/>
</dbReference>
<dbReference type="InterPro" id="IPR033248">
    <property type="entry name" value="Transketolase_C"/>
</dbReference>
<accession>A0AAU8AA26</accession>
<dbReference type="FunFam" id="3.40.50.970:FF:000001">
    <property type="entry name" value="Pyruvate dehydrogenase E1 beta subunit"/>
    <property type="match status" value="1"/>
</dbReference>
<dbReference type="SUPFAM" id="SSF52922">
    <property type="entry name" value="TK C-terminal domain-like"/>
    <property type="match status" value="1"/>
</dbReference>
<dbReference type="RefSeq" id="WP_079547126.1">
    <property type="nucleotide sequence ID" value="NZ_CP117826.1"/>
</dbReference>
<dbReference type="Gene3D" id="3.40.50.920">
    <property type="match status" value="1"/>
</dbReference>
<protein>
    <submittedName>
        <fullName evidence="5">Alpha-ketoacid dehydrogenase subunit beta</fullName>
    </submittedName>
</protein>
<evidence type="ECO:0000256" key="2">
    <source>
        <dbReference type="ARBA" id="ARBA00023002"/>
    </source>
</evidence>
<dbReference type="Pfam" id="PF02779">
    <property type="entry name" value="Transket_pyr"/>
    <property type="match status" value="1"/>
</dbReference>
<dbReference type="PANTHER" id="PTHR43257">
    <property type="entry name" value="PYRUVATE DEHYDROGENASE E1 COMPONENT BETA SUBUNIT"/>
    <property type="match status" value="1"/>
</dbReference>
<dbReference type="Gene3D" id="3.40.50.970">
    <property type="match status" value="1"/>
</dbReference>
<dbReference type="FunFam" id="3.40.50.920:FF:000001">
    <property type="entry name" value="Pyruvate dehydrogenase E1 beta subunit"/>
    <property type="match status" value="1"/>
</dbReference>
<organism evidence="5">
    <name type="scientific">Christensenella massiliensis</name>
    <dbReference type="NCBI Taxonomy" id="1805714"/>
    <lineage>
        <taxon>Bacteria</taxon>
        <taxon>Bacillati</taxon>
        <taxon>Bacillota</taxon>
        <taxon>Clostridia</taxon>
        <taxon>Christensenellales</taxon>
        <taxon>Christensenellaceae</taxon>
        <taxon>Christensenella</taxon>
    </lineage>
</organism>
<dbReference type="InterPro" id="IPR009014">
    <property type="entry name" value="Transketo_C/PFOR_II"/>
</dbReference>
<evidence type="ECO:0000313" key="5">
    <source>
        <dbReference type="EMBL" id="XCC63068.1"/>
    </source>
</evidence>
<dbReference type="PANTHER" id="PTHR43257:SF2">
    <property type="entry name" value="PYRUVATE DEHYDROGENASE E1 COMPONENT SUBUNIT BETA"/>
    <property type="match status" value="1"/>
</dbReference>
<name>A0AAU8AA26_9FIRM</name>
<keyword evidence="2" id="KW-0560">Oxidoreductase</keyword>